<dbReference type="Proteomes" id="UP001189429">
    <property type="component" value="Unassembled WGS sequence"/>
</dbReference>
<evidence type="ECO:0000256" key="1">
    <source>
        <dbReference type="SAM" id="MobiDB-lite"/>
    </source>
</evidence>
<feature type="non-terminal residue" evidence="2">
    <location>
        <position position="1"/>
    </location>
</feature>
<gene>
    <name evidence="2" type="ORF">PCOR1329_LOCUS18135</name>
</gene>
<feature type="region of interest" description="Disordered" evidence="1">
    <location>
        <begin position="133"/>
        <end position="220"/>
    </location>
</feature>
<keyword evidence="3" id="KW-1185">Reference proteome</keyword>
<feature type="region of interest" description="Disordered" evidence="1">
    <location>
        <begin position="244"/>
        <end position="358"/>
    </location>
</feature>
<sequence>ASLAQALSCRARRPFSSSPWFRLVVFQSSAWRDMPPSATTLQVPAAADATLDEQACNGVGSLEGRWVTRKRTQAGLPGSLVIHGDRVLWKSGHVWTVRHDGGASFTVAVRGKTTVTTFRARRVSSDQLEWDDGDVWSRVPDEDFPPLPSAAGTRSGARAWPRQPTGQAAPASAEAPPAEAPPSAAAAGVAGSAARASASAAPAGGPEVPEGAPAASGPAADGLEQFQPVVRNTFVEFADGATSQRARVRRLRPTRSDAVDDPREAVLALAPLDPSRGARAADAERPVTPRCQARAGSSSGSPSRSCRSTRADSSDRSCGVTPPKEAAPAQSGDLVAGLPVESRDSSSPAGGGGGARPPVWLLGASAGRLLKATWAASRARGGPRRRRQSDRATRTPTTTTPRATAGATRPVGASTSCSPRLCSATAAFAGCCRLWRQRCIAACFCSWRPSQLQPVAPGSGLRVCRRAAIVWDVQILGQFGHVCGHFSASRADPLYVLFVMQLHVLHGQRRRCGT</sequence>
<evidence type="ECO:0000313" key="2">
    <source>
        <dbReference type="EMBL" id="CAK0814559.1"/>
    </source>
</evidence>
<reference evidence="2" key="1">
    <citation type="submission" date="2023-10" db="EMBL/GenBank/DDBJ databases">
        <authorList>
            <person name="Chen Y."/>
            <person name="Shah S."/>
            <person name="Dougan E. K."/>
            <person name="Thang M."/>
            <person name="Chan C."/>
        </authorList>
    </citation>
    <scope>NUCLEOTIDE SEQUENCE [LARGE SCALE GENOMIC DNA]</scope>
</reference>
<dbReference type="EMBL" id="CAUYUJ010005675">
    <property type="protein sequence ID" value="CAK0814559.1"/>
    <property type="molecule type" value="Genomic_DNA"/>
</dbReference>
<organism evidence="2 3">
    <name type="scientific">Prorocentrum cordatum</name>
    <dbReference type="NCBI Taxonomy" id="2364126"/>
    <lineage>
        <taxon>Eukaryota</taxon>
        <taxon>Sar</taxon>
        <taxon>Alveolata</taxon>
        <taxon>Dinophyceae</taxon>
        <taxon>Prorocentrales</taxon>
        <taxon>Prorocentraceae</taxon>
        <taxon>Prorocentrum</taxon>
    </lineage>
</organism>
<feature type="compositionally biased region" description="Low complexity" evidence="1">
    <location>
        <begin position="394"/>
        <end position="410"/>
    </location>
</feature>
<protein>
    <submittedName>
        <fullName evidence="2">Uncharacterized protein</fullName>
    </submittedName>
</protein>
<comment type="caution">
    <text evidence="2">The sequence shown here is derived from an EMBL/GenBank/DDBJ whole genome shotgun (WGS) entry which is preliminary data.</text>
</comment>
<feature type="region of interest" description="Disordered" evidence="1">
    <location>
        <begin position="374"/>
        <end position="416"/>
    </location>
</feature>
<feature type="compositionally biased region" description="Low complexity" evidence="1">
    <location>
        <begin position="293"/>
        <end position="308"/>
    </location>
</feature>
<evidence type="ECO:0000313" key="3">
    <source>
        <dbReference type="Proteomes" id="UP001189429"/>
    </source>
</evidence>
<feature type="compositionally biased region" description="Basic and acidic residues" evidence="1">
    <location>
        <begin position="254"/>
        <end position="264"/>
    </location>
</feature>
<feature type="compositionally biased region" description="Low complexity" evidence="1">
    <location>
        <begin position="168"/>
        <end position="220"/>
    </location>
</feature>
<accession>A0ABN9RAU5</accession>
<proteinExistence type="predicted"/>
<name>A0ABN9RAU5_9DINO</name>